<keyword evidence="1" id="KW-1133">Transmembrane helix</keyword>
<dbReference type="OrthoDB" id="179859at2"/>
<dbReference type="EMBL" id="BJXR01000043">
    <property type="protein sequence ID" value="GEN11070.1"/>
    <property type="molecule type" value="Genomic_DNA"/>
</dbReference>
<comment type="caution">
    <text evidence="3">The sequence shown here is derived from an EMBL/GenBank/DDBJ whole genome shotgun (WGS) entry which is preliminary data.</text>
</comment>
<dbReference type="STRING" id="1334629.MFUL124B02_32230"/>
<dbReference type="RefSeq" id="WP_074950390.1">
    <property type="nucleotide sequence ID" value="NZ_BJXR01000043.1"/>
</dbReference>
<keyword evidence="1" id="KW-0472">Membrane</keyword>
<evidence type="ECO:0000313" key="3">
    <source>
        <dbReference type="EMBL" id="GEN11070.1"/>
    </source>
</evidence>
<feature type="signal peptide" evidence="2">
    <location>
        <begin position="1"/>
        <end position="24"/>
    </location>
</feature>
<evidence type="ECO:0008006" key="7">
    <source>
        <dbReference type="Google" id="ProtNLM"/>
    </source>
</evidence>
<feature type="chain" id="PRO_5022757657" description="TPR repeat-containing protein" evidence="2">
    <location>
        <begin position="25"/>
        <end position="684"/>
    </location>
</feature>
<dbReference type="EMBL" id="FOIB01000002">
    <property type="protein sequence ID" value="SET41279.1"/>
    <property type="molecule type" value="Genomic_DNA"/>
</dbReference>
<evidence type="ECO:0000256" key="1">
    <source>
        <dbReference type="SAM" id="Phobius"/>
    </source>
</evidence>
<dbReference type="Proteomes" id="UP000321514">
    <property type="component" value="Unassembled WGS sequence"/>
</dbReference>
<accession>A0A511TA52</accession>
<reference evidence="4 5" key="1">
    <citation type="submission" date="2016-10" db="EMBL/GenBank/DDBJ databases">
        <authorList>
            <person name="Varghese N."/>
            <person name="Submissions S."/>
        </authorList>
    </citation>
    <scope>NUCLEOTIDE SEQUENCE [LARGE SCALE GENOMIC DNA]</scope>
    <source>
        <strain evidence="4 5">DSM 16525</strain>
    </source>
</reference>
<reference evidence="3 6" key="2">
    <citation type="submission" date="2019-07" db="EMBL/GenBank/DDBJ databases">
        <title>Whole genome shotgun sequence of Myxococcus fulvus NBRC 100333.</title>
        <authorList>
            <person name="Hosoyama A."/>
            <person name="Uohara A."/>
            <person name="Ohji S."/>
            <person name="Ichikawa N."/>
        </authorList>
    </citation>
    <scope>NUCLEOTIDE SEQUENCE [LARGE SCALE GENOMIC DNA]</scope>
    <source>
        <strain evidence="3 6">NBRC 100333</strain>
    </source>
</reference>
<feature type="transmembrane region" description="Helical" evidence="1">
    <location>
        <begin position="657"/>
        <end position="675"/>
    </location>
</feature>
<keyword evidence="2" id="KW-0732">Signal</keyword>
<proteinExistence type="predicted"/>
<dbReference type="Proteomes" id="UP000183760">
    <property type="component" value="Unassembled WGS sequence"/>
</dbReference>
<evidence type="ECO:0000313" key="5">
    <source>
        <dbReference type="Proteomes" id="UP000183760"/>
    </source>
</evidence>
<keyword evidence="1" id="KW-0812">Transmembrane</keyword>
<evidence type="ECO:0000256" key="2">
    <source>
        <dbReference type="SAM" id="SignalP"/>
    </source>
</evidence>
<sequence length="684" mass="75609">MWLRSLLSAVVILVCLTPVRSAKACGPGFQDRLLADRALTLGELPGGLFALEAHRLLPKPSDVFAVNEFHDEPPDARQGGGARETALYEAGAKAFTAGDAVTARARFLEVLALPAEERRRFSTFAAYMLGRNAGAGFEDDAKHGFELTRQLVREGFDDPLGLAVSSLGMQARVLLQRGDDVGAIHLYAEQAAHGSGGAEVSLLFVARALARNPERLQVALKDPLAQRLMATFVWTRGRESAWNEEPSAGGLGAVLDALASVPNLAGADRLAAGAWRAGRFDLAERFVASEQTPLASWVKAKLALRRGDASSAETYLAEAVRGLPEREWWHDWYLDDTSRPLCRAEGERGVLALTQGQFTRAAERLWAGCSWPDVAYVAERTLSLEELQRFAATHPRTEKTHCDLVPESEPESPDSIASSNSSLGMPERLHLLLARRLLREGRHDEALAAFRGTAMEDAARQYVEALRRADSAWDDLDRAEALFAAARLARSEGMRLLGTEAAPDWGWVDGNYDVSRYDRDDEEGDATEDELRLRAMFPRASLQGAEEQRLAALHGPPLTERFHYRHVAARLAQRGAELLPPRSQAYAMMLCHAALHVANRDQAMFERLYLTYIRNGARIDDVWWSFGASCLEPNFAKVRAERPFYAQALPQRHRVKMMVGGGMMLPTVMGFAFFLRRKRRAPSA</sequence>
<evidence type="ECO:0000313" key="6">
    <source>
        <dbReference type="Proteomes" id="UP000321514"/>
    </source>
</evidence>
<name>A0A511TA52_MYXFU</name>
<protein>
    <recommendedName>
        <fullName evidence="7">TPR repeat-containing protein</fullName>
    </recommendedName>
</protein>
<keyword evidence="5" id="KW-1185">Reference proteome</keyword>
<dbReference type="AlphaFoldDB" id="A0A511TA52"/>
<evidence type="ECO:0000313" key="4">
    <source>
        <dbReference type="EMBL" id="SET41279.1"/>
    </source>
</evidence>
<organism evidence="3 6">
    <name type="scientific">Myxococcus fulvus</name>
    <dbReference type="NCBI Taxonomy" id="33"/>
    <lineage>
        <taxon>Bacteria</taxon>
        <taxon>Pseudomonadati</taxon>
        <taxon>Myxococcota</taxon>
        <taxon>Myxococcia</taxon>
        <taxon>Myxococcales</taxon>
        <taxon>Cystobacterineae</taxon>
        <taxon>Myxococcaceae</taxon>
        <taxon>Myxococcus</taxon>
    </lineage>
</organism>
<gene>
    <name evidence="3" type="ORF">MFU01_61070</name>
    <name evidence="4" type="ORF">SAMN05443572_102188</name>
</gene>